<dbReference type="Proteomes" id="UP001595711">
    <property type="component" value="Unassembled WGS sequence"/>
</dbReference>
<evidence type="ECO:0000256" key="1">
    <source>
        <dbReference type="SAM" id="MobiDB-lite"/>
    </source>
</evidence>
<protein>
    <submittedName>
        <fullName evidence="2">Uncharacterized protein</fullName>
    </submittedName>
</protein>
<proteinExistence type="predicted"/>
<feature type="compositionally biased region" description="Polar residues" evidence="1">
    <location>
        <begin position="48"/>
        <end position="59"/>
    </location>
</feature>
<feature type="compositionally biased region" description="Basic and acidic residues" evidence="1">
    <location>
        <begin position="21"/>
        <end position="39"/>
    </location>
</feature>
<gene>
    <name evidence="2" type="ORF">ACFOOQ_00675</name>
</gene>
<keyword evidence="3" id="KW-1185">Reference proteome</keyword>
<feature type="region of interest" description="Disordered" evidence="1">
    <location>
        <begin position="1"/>
        <end position="59"/>
    </location>
</feature>
<name>A0ABV7V9A7_9PROT</name>
<dbReference type="EMBL" id="JBHRYJ010000001">
    <property type="protein sequence ID" value="MFC3674036.1"/>
    <property type="molecule type" value="Genomic_DNA"/>
</dbReference>
<feature type="compositionally biased region" description="Polar residues" evidence="1">
    <location>
        <begin position="1"/>
        <end position="16"/>
    </location>
</feature>
<comment type="caution">
    <text evidence="2">The sequence shown here is derived from an EMBL/GenBank/DDBJ whole genome shotgun (WGS) entry which is preliminary data.</text>
</comment>
<accession>A0ABV7V9A7</accession>
<organism evidence="2 3">
    <name type="scientific">Ferrovibrio xuzhouensis</name>
    <dbReference type="NCBI Taxonomy" id="1576914"/>
    <lineage>
        <taxon>Bacteria</taxon>
        <taxon>Pseudomonadati</taxon>
        <taxon>Pseudomonadota</taxon>
        <taxon>Alphaproteobacteria</taxon>
        <taxon>Rhodospirillales</taxon>
        <taxon>Rhodospirillaceae</taxon>
        <taxon>Ferrovibrio</taxon>
    </lineage>
</organism>
<reference evidence="3" key="1">
    <citation type="journal article" date="2019" name="Int. J. Syst. Evol. Microbiol.">
        <title>The Global Catalogue of Microorganisms (GCM) 10K type strain sequencing project: providing services to taxonomists for standard genome sequencing and annotation.</title>
        <authorList>
            <consortium name="The Broad Institute Genomics Platform"/>
            <consortium name="The Broad Institute Genome Sequencing Center for Infectious Disease"/>
            <person name="Wu L."/>
            <person name="Ma J."/>
        </authorList>
    </citation>
    <scope>NUCLEOTIDE SEQUENCE [LARGE SCALE GENOMIC DNA]</scope>
    <source>
        <strain evidence="3">KCTC 42182</strain>
    </source>
</reference>
<dbReference type="RefSeq" id="WP_379720246.1">
    <property type="nucleotide sequence ID" value="NZ_JBHRYJ010000001.1"/>
</dbReference>
<evidence type="ECO:0000313" key="2">
    <source>
        <dbReference type="EMBL" id="MFC3674036.1"/>
    </source>
</evidence>
<evidence type="ECO:0000313" key="3">
    <source>
        <dbReference type="Proteomes" id="UP001595711"/>
    </source>
</evidence>
<sequence length="59" mass="6057">MSISSISSGTTYQVPVTAQAKADDERTESAATKAREAATGKDVAAPVQSKSNSTVDIRA</sequence>